<keyword evidence="8 10" id="KW-1133">Transmembrane helix</keyword>
<dbReference type="CDD" id="cd00371">
    <property type="entry name" value="HMA"/>
    <property type="match status" value="1"/>
</dbReference>
<dbReference type="PROSITE" id="PS01229">
    <property type="entry name" value="COF_2"/>
    <property type="match status" value="1"/>
</dbReference>
<feature type="region of interest" description="Disordered" evidence="11">
    <location>
        <begin position="81"/>
        <end position="102"/>
    </location>
</feature>
<keyword evidence="3 10" id="KW-0812">Transmembrane</keyword>
<dbReference type="SUPFAM" id="SSF55008">
    <property type="entry name" value="HMA, heavy metal-associated domain"/>
    <property type="match status" value="1"/>
</dbReference>
<keyword evidence="9 10" id="KW-0472">Membrane</keyword>
<dbReference type="SFLD" id="SFLDS00003">
    <property type="entry name" value="Haloacid_Dehalogenase"/>
    <property type="match status" value="1"/>
</dbReference>
<dbReference type="NCBIfam" id="TIGR01511">
    <property type="entry name" value="ATPase-IB1_Cu"/>
    <property type="match status" value="1"/>
</dbReference>
<accession>A0ABV3GLQ7</accession>
<dbReference type="InterPro" id="IPR023299">
    <property type="entry name" value="ATPase_P-typ_cyto_dom_N"/>
</dbReference>
<dbReference type="InterPro" id="IPR044492">
    <property type="entry name" value="P_typ_ATPase_HD_dom"/>
</dbReference>
<dbReference type="InterPro" id="IPR027256">
    <property type="entry name" value="P-typ_ATPase_IB"/>
</dbReference>
<evidence type="ECO:0000256" key="1">
    <source>
        <dbReference type="ARBA" id="ARBA00004651"/>
    </source>
</evidence>
<dbReference type="PROSITE" id="PS01047">
    <property type="entry name" value="HMA_1"/>
    <property type="match status" value="1"/>
</dbReference>
<dbReference type="Pfam" id="PF00122">
    <property type="entry name" value="E1-E2_ATPase"/>
    <property type="match status" value="1"/>
</dbReference>
<keyword evidence="14" id="KW-1185">Reference proteome</keyword>
<dbReference type="InterPro" id="IPR036412">
    <property type="entry name" value="HAD-like_sf"/>
</dbReference>
<dbReference type="InterPro" id="IPR017969">
    <property type="entry name" value="Heavy-metal-associated_CS"/>
</dbReference>
<dbReference type="EMBL" id="JBFALK010000017">
    <property type="protein sequence ID" value="MEV0972574.1"/>
    <property type="molecule type" value="Genomic_DNA"/>
</dbReference>
<evidence type="ECO:0000256" key="3">
    <source>
        <dbReference type="ARBA" id="ARBA00022692"/>
    </source>
</evidence>
<evidence type="ECO:0000313" key="14">
    <source>
        <dbReference type="Proteomes" id="UP001551675"/>
    </source>
</evidence>
<sequence length="754" mass="78403">MTSITESSITQDRPQGSVELSIGGMTCASCANRIERKLNKMDGVTATVNYATEKAKVTFADGIVPQDLIAEVEKAGYTAALPAPPRREAEGDGAPEEPEDELRPLRNRLITALVLAVPVIAMAMIPPLQFTNWQWLSLTLAAPVVVYAGWPFHKAAWTNLRHGAATMDTLVSLGTIAALGWSLWALFFGTAGTPGMTHPFDFTIQRSDGSGNIYLEAAAGVTAFILAGRYFEARSKRRAGAALRALLELGAKDVAVLRNGAEVRIPSDELAVGDRFVVRPGEKIATDGVIEEGTSAVDASMLTGESVPVEVRPGEAVTGATVNAGGRLVVRATRVGSDTQLAQMAKLVEEAQTGKAQVQRLADRISGIFVPVVIALALGTLGFWLGTGDGVGAAFTAAVAVLIIACPCALGLATPTALLVGTGRGAQLGILIKGPEVLESTRKIDTVVLDKTGTVTEGKMTLVEVHTAEGQDEAEVLRLAGALEHASEHPIAQAVARGAAERVGTLPAPEDFANVEGLGVQGIVDGHAVLVGRPKLLAEWSQHLPVELERAFAAAQAAGRTAVAVGWDGAARAVLVVADTVKATSADAIRDLRALGLTPVLLTGDNEAVARTVAAEVGIDEVIAEVLPADKVDVVKRLQSEGRTVAMVGDGVNDAAALAQADLGLAMGTGTDAAIEASDLTLVRGDLRVAGDAIRLSRRTLRTIKGNLFWAFAYNVAALPLAAAGLLNPMIAGAAMAFSSVFVVSNSLRLRGFK</sequence>
<dbReference type="InterPro" id="IPR023298">
    <property type="entry name" value="ATPase_P-typ_TM_dom_sf"/>
</dbReference>
<dbReference type="InterPro" id="IPR023214">
    <property type="entry name" value="HAD_sf"/>
</dbReference>
<dbReference type="InterPro" id="IPR036163">
    <property type="entry name" value="HMA_dom_sf"/>
</dbReference>
<dbReference type="PROSITE" id="PS00154">
    <property type="entry name" value="ATPASE_E1_E2"/>
    <property type="match status" value="1"/>
</dbReference>
<dbReference type="PANTHER" id="PTHR43520">
    <property type="entry name" value="ATP7, ISOFORM B"/>
    <property type="match status" value="1"/>
</dbReference>
<dbReference type="SUPFAM" id="SSF81665">
    <property type="entry name" value="Calcium ATPase, transmembrane domain M"/>
    <property type="match status" value="1"/>
</dbReference>
<evidence type="ECO:0000256" key="4">
    <source>
        <dbReference type="ARBA" id="ARBA00022723"/>
    </source>
</evidence>
<dbReference type="PANTHER" id="PTHR43520:SF8">
    <property type="entry name" value="P-TYPE CU(+) TRANSPORTER"/>
    <property type="match status" value="1"/>
</dbReference>
<feature type="transmembrane region" description="Helical" evidence="10">
    <location>
        <begin position="707"/>
        <end position="724"/>
    </location>
</feature>
<feature type="transmembrane region" description="Helical" evidence="10">
    <location>
        <begin position="170"/>
        <end position="193"/>
    </location>
</feature>
<dbReference type="PROSITE" id="PS50846">
    <property type="entry name" value="HMA_2"/>
    <property type="match status" value="1"/>
</dbReference>
<dbReference type="NCBIfam" id="TIGR01494">
    <property type="entry name" value="ATPase_P-type"/>
    <property type="match status" value="1"/>
</dbReference>
<dbReference type="InterPro" id="IPR059000">
    <property type="entry name" value="ATPase_P-type_domA"/>
</dbReference>
<feature type="transmembrane region" description="Helical" evidence="10">
    <location>
        <begin position="730"/>
        <end position="748"/>
    </location>
</feature>
<dbReference type="Gene3D" id="3.30.70.100">
    <property type="match status" value="1"/>
</dbReference>
<dbReference type="Proteomes" id="UP001551675">
    <property type="component" value="Unassembled WGS sequence"/>
</dbReference>
<feature type="domain" description="HMA" evidence="12">
    <location>
        <begin position="16"/>
        <end position="80"/>
    </location>
</feature>
<dbReference type="Gene3D" id="3.40.50.1000">
    <property type="entry name" value="HAD superfamily/HAD-like"/>
    <property type="match status" value="1"/>
</dbReference>
<evidence type="ECO:0000256" key="10">
    <source>
        <dbReference type="RuleBase" id="RU362081"/>
    </source>
</evidence>
<dbReference type="SUPFAM" id="SSF81653">
    <property type="entry name" value="Calcium ATPase, transduction domain A"/>
    <property type="match status" value="1"/>
</dbReference>
<dbReference type="PRINTS" id="PR00119">
    <property type="entry name" value="CATATPASE"/>
</dbReference>
<comment type="caution">
    <text evidence="13">The sequence shown here is derived from an EMBL/GenBank/DDBJ whole genome shotgun (WGS) entry which is preliminary data.</text>
</comment>
<keyword evidence="10" id="KW-1003">Cell membrane</keyword>
<feature type="transmembrane region" description="Helical" evidence="10">
    <location>
        <begin position="133"/>
        <end position="150"/>
    </location>
</feature>
<dbReference type="Gene3D" id="3.40.1110.10">
    <property type="entry name" value="Calcium-transporting ATPase, cytoplasmic domain N"/>
    <property type="match status" value="1"/>
</dbReference>
<name>A0ABV3GLQ7_MICGL</name>
<dbReference type="SFLD" id="SFLDG00002">
    <property type="entry name" value="C1.7:_P-type_atpase_like"/>
    <property type="match status" value="1"/>
</dbReference>
<feature type="transmembrane region" description="Helical" evidence="10">
    <location>
        <begin position="213"/>
        <end position="231"/>
    </location>
</feature>
<dbReference type="InterPro" id="IPR006121">
    <property type="entry name" value="HMA_dom"/>
</dbReference>
<keyword evidence="7" id="KW-1278">Translocase</keyword>
<dbReference type="RefSeq" id="WP_358137803.1">
    <property type="nucleotide sequence ID" value="NZ_JBFALK010000017.1"/>
</dbReference>
<organism evidence="13 14">
    <name type="scientific">Microtetraspora glauca</name>
    <dbReference type="NCBI Taxonomy" id="1996"/>
    <lineage>
        <taxon>Bacteria</taxon>
        <taxon>Bacillati</taxon>
        <taxon>Actinomycetota</taxon>
        <taxon>Actinomycetes</taxon>
        <taxon>Streptosporangiales</taxon>
        <taxon>Streptosporangiaceae</taxon>
        <taxon>Microtetraspora</taxon>
    </lineage>
</organism>
<dbReference type="SFLD" id="SFLDF00027">
    <property type="entry name" value="p-type_atpase"/>
    <property type="match status" value="1"/>
</dbReference>
<feature type="compositionally biased region" description="Acidic residues" evidence="11">
    <location>
        <begin position="91"/>
        <end position="100"/>
    </location>
</feature>
<comment type="subcellular location">
    <subcellularLocation>
        <location evidence="1">Cell membrane</location>
        <topology evidence="1">Multi-pass membrane protein</topology>
    </subcellularLocation>
</comment>
<proteinExistence type="inferred from homology"/>
<evidence type="ECO:0000256" key="9">
    <source>
        <dbReference type="ARBA" id="ARBA00023136"/>
    </source>
</evidence>
<dbReference type="Gene3D" id="2.70.150.10">
    <property type="entry name" value="Calcium-transporting ATPase, cytoplasmic transduction domain A"/>
    <property type="match status" value="1"/>
</dbReference>
<protein>
    <submittedName>
        <fullName evidence="13">Heavy metal translocating P-type ATPase</fullName>
    </submittedName>
</protein>
<feature type="transmembrane region" description="Helical" evidence="10">
    <location>
        <begin position="391"/>
        <end position="414"/>
    </location>
</feature>
<gene>
    <name evidence="13" type="ORF">AB0I59_28560</name>
</gene>
<dbReference type="NCBIfam" id="TIGR01525">
    <property type="entry name" value="ATPase-IB_hvy"/>
    <property type="match status" value="1"/>
</dbReference>
<dbReference type="SUPFAM" id="SSF56784">
    <property type="entry name" value="HAD-like"/>
    <property type="match status" value="1"/>
</dbReference>
<reference evidence="13 14" key="1">
    <citation type="submission" date="2024-06" db="EMBL/GenBank/DDBJ databases">
        <title>The Natural Products Discovery Center: Release of the First 8490 Sequenced Strains for Exploring Actinobacteria Biosynthetic Diversity.</title>
        <authorList>
            <person name="Kalkreuter E."/>
            <person name="Kautsar S.A."/>
            <person name="Yang D."/>
            <person name="Bader C.D."/>
            <person name="Teijaro C.N."/>
            <person name="Fluegel L."/>
            <person name="Davis C.M."/>
            <person name="Simpson J.R."/>
            <person name="Lauterbach L."/>
            <person name="Steele A.D."/>
            <person name="Gui C."/>
            <person name="Meng S."/>
            <person name="Li G."/>
            <person name="Viehrig K."/>
            <person name="Ye F."/>
            <person name="Su P."/>
            <person name="Kiefer A.F."/>
            <person name="Nichols A."/>
            <person name="Cepeda A.J."/>
            <person name="Yan W."/>
            <person name="Fan B."/>
            <person name="Jiang Y."/>
            <person name="Adhikari A."/>
            <person name="Zheng C.-J."/>
            <person name="Schuster L."/>
            <person name="Cowan T.M."/>
            <person name="Smanski M.J."/>
            <person name="Chevrette M.G."/>
            <person name="De Carvalho L.P.S."/>
            <person name="Shen B."/>
        </authorList>
    </citation>
    <scope>NUCLEOTIDE SEQUENCE [LARGE SCALE GENOMIC DNA]</scope>
    <source>
        <strain evidence="13 14">NPDC050100</strain>
    </source>
</reference>
<dbReference type="InterPro" id="IPR008250">
    <property type="entry name" value="ATPase_P-typ_transduc_dom_A_sf"/>
</dbReference>
<feature type="transmembrane region" description="Helical" evidence="10">
    <location>
        <begin position="365"/>
        <end position="385"/>
    </location>
</feature>
<keyword evidence="4 10" id="KW-0479">Metal-binding</keyword>
<evidence type="ECO:0000256" key="7">
    <source>
        <dbReference type="ARBA" id="ARBA00022967"/>
    </source>
</evidence>
<evidence type="ECO:0000256" key="11">
    <source>
        <dbReference type="SAM" id="MobiDB-lite"/>
    </source>
</evidence>
<dbReference type="Pfam" id="PF00702">
    <property type="entry name" value="Hydrolase"/>
    <property type="match status" value="1"/>
</dbReference>
<dbReference type="InterPro" id="IPR018303">
    <property type="entry name" value="ATPase_P-typ_P_site"/>
</dbReference>
<feature type="transmembrane region" description="Helical" evidence="10">
    <location>
        <begin position="109"/>
        <end position="127"/>
    </location>
</feature>
<keyword evidence="6 10" id="KW-0067">ATP-binding</keyword>
<dbReference type="CDD" id="cd02094">
    <property type="entry name" value="P-type_ATPase_Cu-like"/>
    <property type="match status" value="1"/>
</dbReference>
<evidence type="ECO:0000259" key="12">
    <source>
        <dbReference type="PROSITE" id="PS50846"/>
    </source>
</evidence>
<evidence type="ECO:0000256" key="5">
    <source>
        <dbReference type="ARBA" id="ARBA00022741"/>
    </source>
</evidence>
<evidence type="ECO:0000256" key="8">
    <source>
        <dbReference type="ARBA" id="ARBA00022989"/>
    </source>
</evidence>
<evidence type="ECO:0000313" key="13">
    <source>
        <dbReference type="EMBL" id="MEV0972574.1"/>
    </source>
</evidence>
<dbReference type="Pfam" id="PF00403">
    <property type="entry name" value="HMA"/>
    <property type="match status" value="1"/>
</dbReference>
<keyword evidence="5 10" id="KW-0547">Nucleotide-binding</keyword>
<comment type="similarity">
    <text evidence="2 10">Belongs to the cation transport ATPase (P-type) (TC 3.A.3) family. Type IB subfamily.</text>
</comment>
<dbReference type="InterPro" id="IPR001757">
    <property type="entry name" value="P_typ_ATPase"/>
</dbReference>
<evidence type="ECO:0000256" key="6">
    <source>
        <dbReference type="ARBA" id="ARBA00022840"/>
    </source>
</evidence>
<evidence type="ECO:0000256" key="2">
    <source>
        <dbReference type="ARBA" id="ARBA00006024"/>
    </source>
</evidence>